<evidence type="ECO:0000256" key="1">
    <source>
        <dbReference type="ARBA" id="ARBA00008440"/>
    </source>
</evidence>
<evidence type="ECO:0000313" key="5">
    <source>
        <dbReference type="Proteomes" id="UP000004995"/>
    </source>
</evidence>
<feature type="transmembrane region" description="Helical" evidence="2">
    <location>
        <begin position="303"/>
        <end position="324"/>
    </location>
</feature>
<evidence type="ECO:0000313" key="4">
    <source>
        <dbReference type="EnsemblPlants" id="KQL12041"/>
    </source>
</evidence>
<keyword evidence="2" id="KW-1133">Transmembrane helix</keyword>
<feature type="transmembrane region" description="Helical" evidence="2">
    <location>
        <begin position="272"/>
        <end position="291"/>
    </location>
</feature>
<evidence type="ECO:0000256" key="2">
    <source>
        <dbReference type="SAM" id="Phobius"/>
    </source>
</evidence>
<feature type="domain" description="K+ potassium transporter integral membrane" evidence="3">
    <location>
        <begin position="31"/>
        <end position="346"/>
    </location>
</feature>
<feature type="transmembrane region" description="Helical" evidence="2">
    <location>
        <begin position="199"/>
        <end position="217"/>
    </location>
</feature>
<organism evidence="4 5">
    <name type="scientific">Setaria italica</name>
    <name type="common">Foxtail millet</name>
    <name type="synonym">Panicum italicum</name>
    <dbReference type="NCBI Taxonomy" id="4555"/>
    <lineage>
        <taxon>Eukaryota</taxon>
        <taxon>Viridiplantae</taxon>
        <taxon>Streptophyta</taxon>
        <taxon>Embryophyta</taxon>
        <taxon>Tracheophyta</taxon>
        <taxon>Spermatophyta</taxon>
        <taxon>Magnoliopsida</taxon>
        <taxon>Liliopsida</taxon>
        <taxon>Poales</taxon>
        <taxon>Poaceae</taxon>
        <taxon>PACMAD clade</taxon>
        <taxon>Panicoideae</taxon>
        <taxon>Panicodae</taxon>
        <taxon>Paniceae</taxon>
        <taxon>Cenchrinae</taxon>
        <taxon>Setaria</taxon>
    </lineage>
</organism>
<keyword evidence="5" id="KW-1185">Reference proteome</keyword>
<dbReference type="InterPro" id="IPR053951">
    <property type="entry name" value="K_trans_N"/>
</dbReference>
<feature type="transmembrane region" description="Helical" evidence="2">
    <location>
        <begin position="224"/>
        <end position="246"/>
    </location>
</feature>
<keyword evidence="2" id="KW-0472">Membrane</keyword>
<dbReference type="PANTHER" id="PTHR30540">
    <property type="entry name" value="OSMOTIC STRESS POTASSIUM TRANSPORTER"/>
    <property type="match status" value="1"/>
</dbReference>
<dbReference type="PANTHER" id="PTHR30540:SF88">
    <property type="entry name" value="POTASSIUM TRANSPORTER 13-RELATED"/>
    <property type="match status" value="1"/>
</dbReference>
<dbReference type="InParanoid" id="K3Y1K7"/>
<dbReference type="Pfam" id="PF02705">
    <property type="entry name" value="K_trans"/>
    <property type="match status" value="1"/>
</dbReference>
<feature type="transmembrane region" description="Helical" evidence="2">
    <location>
        <begin position="68"/>
        <end position="89"/>
    </location>
</feature>
<dbReference type="InterPro" id="IPR003855">
    <property type="entry name" value="K+_transporter"/>
</dbReference>
<dbReference type="Gramene" id="KQL12041">
    <property type="protein sequence ID" value="KQL12041"/>
    <property type="gene ID" value="SETIT_008073mg"/>
</dbReference>
<dbReference type="eggNOG" id="ENOG502QPSA">
    <property type="taxonomic scope" value="Eukaryota"/>
</dbReference>
<dbReference type="HOGENOM" id="CLU_008142_5_0_1"/>
<accession>K3Y1K7</accession>
<proteinExistence type="inferred from homology"/>
<dbReference type="OMA" id="ADTWESS"/>
<dbReference type="EnsemblPlants" id="KQL12041">
    <property type="protein sequence ID" value="KQL12041"/>
    <property type="gene ID" value="SETIT_008073mg"/>
</dbReference>
<reference evidence="4" key="2">
    <citation type="submission" date="2018-08" db="UniProtKB">
        <authorList>
            <consortium name="EnsemblPlants"/>
        </authorList>
    </citation>
    <scope>IDENTIFICATION</scope>
    <source>
        <strain evidence="4">Yugu1</strain>
    </source>
</reference>
<protein>
    <recommendedName>
        <fullName evidence="3">K+ potassium transporter integral membrane domain-containing protein</fullName>
    </recommendedName>
</protein>
<name>K3Y1K7_SETIT</name>
<feature type="transmembrane region" description="Helical" evidence="2">
    <location>
        <begin position="27"/>
        <end position="48"/>
    </location>
</feature>
<dbReference type="GO" id="GO:0015079">
    <property type="term" value="F:potassium ion transmembrane transporter activity"/>
    <property type="evidence" value="ECO:0007669"/>
    <property type="project" value="InterPro"/>
</dbReference>
<dbReference type="EMBL" id="AGNK02002685">
    <property type="status" value="NOT_ANNOTATED_CDS"/>
    <property type="molecule type" value="Genomic_DNA"/>
</dbReference>
<comment type="similarity">
    <text evidence="1">Belongs to the HAK/KUP transporter (TC 2.A.72.3) family.</text>
</comment>
<sequence>MDVEGGGLPAVQSTARRTSSSWGLQKATLLLAYQSFGVVYGDLCISPVYVYKNTFSGKLRLHEEDEEILGVLSLVFWSLTLIPLLKYIILVLGADDNGEGGTFALYSLMCRRSRMGLLNNIHQGPLSAYSQKEPREELKSSLAIKGFFEKHFSLRIVLLLFVLMGTSMVIGDGVFTPTMSVLSAVSGLRIKFPELHENYTVLFACFVLIGLFALQHCGTHRVGFLFAPILLAWLACIGGIGIYNIFKWNPSVIRALSPYYIYNFFRKAGRDGWSSLGGIVLCITGAEAMFADLGHFSKLSLRLGFTIVVYPCLVLAYMGEAAYLSKHREDLQSSFYKALPGEVVMFCQID</sequence>
<evidence type="ECO:0000259" key="3">
    <source>
        <dbReference type="Pfam" id="PF02705"/>
    </source>
</evidence>
<feature type="transmembrane region" description="Helical" evidence="2">
    <location>
        <begin position="156"/>
        <end position="179"/>
    </location>
</feature>
<dbReference type="AlphaFoldDB" id="K3Y1K7"/>
<reference evidence="5" key="1">
    <citation type="journal article" date="2012" name="Nat. Biotechnol.">
        <title>Reference genome sequence of the model plant Setaria.</title>
        <authorList>
            <person name="Bennetzen J.L."/>
            <person name="Schmutz J."/>
            <person name="Wang H."/>
            <person name="Percifield R."/>
            <person name="Hawkins J."/>
            <person name="Pontaroli A.C."/>
            <person name="Estep M."/>
            <person name="Feng L."/>
            <person name="Vaughn J.N."/>
            <person name="Grimwood J."/>
            <person name="Jenkins J."/>
            <person name="Barry K."/>
            <person name="Lindquist E."/>
            <person name="Hellsten U."/>
            <person name="Deshpande S."/>
            <person name="Wang X."/>
            <person name="Wu X."/>
            <person name="Mitros T."/>
            <person name="Triplett J."/>
            <person name="Yang X."/>
            <person name="Ye C.Y."/>
            <person name="Mauro-Herrera M."/>
            <person name="Wang L."/>
            <person name="Li P."/>
            <person name="Sharma M."/>
            <person name="Sharma R."/>
            <person name="Ronald P.C."/>
            <person name="Panaud O."/>
            <person name="Kellogg E.A."/>
            <person name="Brutnell T.P."/>
            <person name="Doust A.N."/>
            <person name="Tuskan G.A."/>
            <person name="Rokhsar D."/>
            <person name="Devos K.M."/>
        </authorList>
    </citation>
    <scope>NUCLEOTIDE SEQUENCE [LARGE SCALE GENOMIC DNA]</scope>
    <source>
        <strain evidence="5">cv. Yugu1</strain>
    </source>
</reference>
<dbReference type="STRING" id="4555.K3Y1K7"/>
<dbReference type="GO" id="GO:0016020">
    <property type="term" value="C:membrane"/>
    <property type="evidence" value="ECO:0007669"/>
    <property type="project" value="InterPro"/>
</dbReference>
<keyword evidence="2" id="KW-0812">Transmembrane</keyword>
<dbReference type="Proteomes" id="UP000004995">
    <property type="component" value="Unassembled WGS sequence"/>
</dbReference>